<keyword evidence="3" id="KW-1185">Reference proteome</keyword>
<gene>
    <name evidence="2" type="ORF">TSACC_151</name>
</gene>
<dbReference type="PANTHER" id="PTHR21366:SF14">
    <property type="entry name" value="GLYOXALASE DOMAIN-CONTAINING PROTEIN 5"/>
    <property type="match status" value="1"/>
</dbReference>
<dbReference type="InterPro" id="IPR029068">
    <property type="entry name" value="Glyas_Bleomycin-R_OHBP_Dase"/>
</dbReference>
<evidence type="ECO:0000313" key="3">
    <source>
        <dbReference type="Proteomes" id="UP000076023"/>
    </source>
</evidence>
<dbReference type="GO" id="GO:0051213">
    <property type="term" value="F:dioxygenase activity"/>
    <property type="evidence" value="ECO:0007669"/>
    <property type="project" value="UniProtKB-KW"/>
</dbReference>
<proteinExistence type="predicted"/>
<evidence type="ECO:0000313" key="2">
    <source>
        <dbReference type="EMBL" id="GAT31503.1"/>
    </source>
</evidence>
<protein>
    <submittedName>
        <fullName evidence="2">Catechol 2,3-dioxygenase</fullName>
    </submittedName>
</protein>
<organism evidence="2 3">
    <name type="scientific">Terrimicrobium sacchariphilum</name>
    <dbReference type="NCBI Taxonomy" id="690879"/>
    <lineage>
        <taxon>Bacteria</taxon>
        <taxon>Pseudomonadati</taxon>
        <taxon>Verrucomicrobiota</taxon>
        <taxon>Terrimicrobiia</taxon>
        <taxon>Terrimicrobiales</taxon>
        <taxon>Terrimicrobiaceae</taxon>
        <taxon>Terrimicrobium</taxon>
    </lineage>
</organism>
<keyword evidence="2" id="KW-0223">Dioxygenase</keyword>
<dbReference type="OrthoDB" id="9802805at2"/>
<dbReference type="RefSeq" id="WP_075077399.1">
    <property type="nucleotide sequence ID" value="NZ_BDCO01000001.1"/>
</dbReference>
<dbReference type="InterPro" id="IPR050383">
    <property type="entry name" value="GlyoxalaseI/FosfomycinResist"/>
</dbReference>
<reference evidence="3" key="1">
    <citation type="journal article" date="2017" name="Genome Announc.">
        <title>Draft Genome Sequence of Terrimicrobium sacchariphilum NM-5T, a Facultative Anaerobic Soil Bacterium of the Class Spartobacteria.</title>
        <authorList>
            <person name="Qiu Y.L."/>
            <person name="Tourlousse D.M."/>
            <person name="Matsuura N."/>
            <person name="Ohashi A."/>
            <person name="Sekiguchi Y."/>
        </authorList>
    </citation>
    <scope>NUCLEOTIDE SEQUENCE [LARGE SCALE GENOMIC DNA]</scope>
    <source>
        <strain evidence="3">NM-5</strain>
    </source>
</reference>
<dbReference type="SUPFAM" id="SSF54593">
    <property type="entry name" value="Glyoxalase/Bleomycin resistance protein/Dihydroxybiphenyl dioxygenase"/>
    <property type="match status" value="1"/>
</dbReference>
<dbReference type="Proteomes" id="UP000076023">
    <property type="component" value="Unassembled WGS sequence"/>
</dbReference>
<dbReference type="InterPro" id="IPR037523">
    <property type="entry name" value="VOC_core"/>
</dbReference>
<dbReference type="InParanoid" id="A0A146G1V5"/>
<accession>A0A146G1V5</accession>
<dbReference type="CDD" id="cd07253">
    <property type="entry name" value="GLOD5"/>
    <property type="match status" value="1"/>
</dbReference>
<name>A0A146G1V5_TERSA</name>
<dbReference type="PROSITE" id="PS51819">
    <property type="entry name" value="VOC"/>
    <property type="match status" value="1"/>
</dbReference>
<keyword evidence="2" id="KW-0560">Oxidoreductase</keyword>
<dbReference type="AlphaFoldDB" id="A0A146G1V5"/>
<dbReference type="EMBL" id="BDCO01000001">
    <property type="protein sequence ID" value="GAT31503.1"/>
    <property type="molecule type" value="Genomic_DNA"/>
</dbReference>
<dbReference type="Pfam" id="PF00903">
    <property type="entry name" value="Glyoxalase"/>
    <property type="match status" value="1"/>
</dbReference>
<dbReference type="STRING" id="690879.TSACC_151"/>
<dbReference type="InterPro" id="IPR004360">
    <property type="entry name" value="Glyas_Fos-R_dOase_dom"/>
</dbReference>
<comment type="caution">
    <text evidence="2">The sequence shown here is derived from an EMBL/GenBank/DDBJ whole genome shotgun (WGS) entry which is preliminary data.</text>
</comment>
<evidence type="ECO:0000259" key="1">
    <source>
        <dbReference type="PROSITE" id="PS51819"/>
    </source>
</evidence>
<dbReference type="Gene3D" id="3.10.180.10">
    <property type="entry name" value="2,3-Dihydroxybiphenyl 1,2-Dioxygenase, domain 1"/>
    <property type="match status" value="1"/>
</dbReference>
<sequence>MISHLDHLVLTVADIPRTIRFYSEVLGMTVVPLGDGRDALSFGSQMIKLHEAGRELEPHAARATPGSADLCFLSDEPVEGLFQSLATHGVDVVEGPVVRAGAGGPILSVYFRDPDGNLIEVSNALSESGAGR</sequence>
<dbReference type="PANTHER" id="PTHR21366">
    <property type="entry name" value="GLYOXALASE FAMILY PROTEIN"/>
    <property type="match status" value="1"/>
</dbReference>
<feature type="domain" description="VOC" evidence="1">
    <location>
        <begin position="4"/>
        <end position="124"/>
    </location>
</feature>